<dbReference type="InterPro" id="IPR001789">
    <property type="entry name" value="Sig_transdc_resp-reg_receiver"/>
</dbReference>
<accession>A0A848B1W0</accession>
<dbReference type="Proteomes" id="UP000576225">
    <property type="component" value="Unassembled WGS sequence"/>
</dbReference>
<keyword evidence="1 2" id="KW-0597">Phosphoprotein</keyword>
<evidence type="ECO:0000313" key="4">
    <source>
        <dbReference type="EMBL" id="NMD87122.1"/>
    </source>
</evidence>
<dbReference type="AlphaFoldDB" id="A0A848B1W0"/>
<dbReference type="PANTHER" id="PTHR44591:SF3">
    <property type="entry name" value="RESPONSE REGULATORY DOMAIN-CONTAINING PROTEIN"/>
    <property type="match status" value="1"/>
</dbReference>
<dbReference type="InterPro" id="IPR011006">
    <property type="entry name" value="CheY-like_superfamily"/>
</dbReference>
<dbReference type="Gene3D" id="3.40.50.2300">
    <property type="match status" value="1"/>
</dbReference>
<gene>
    <name evidence="4" type="ORF">HF882_11055</name>
</gene>
<dbReference type="PANTHER" id="PTHR44591">
    <property type="entry name" value="STRESS RESPONSE REGULATOR PROTEIN 1"/>
    <property type="match status" value="1"/>
</dbReference>
<sequence>MFSASGAAALEILKREQPGVILTDLWMPGMSGIELVEHLTGDPRWKQIPVIAVTADVQIAAEKRALFTDLLLKPITLDSLREVLGRPLRAYP</sequence>
<dbReference type="Pfam" id="PF00072">
    <property type="entry name" value="Response_reg"/>
    <property type="match status" value="1"/>
</dbReference>
<evidence type="ECO:0000256" key="2">
    <source>
        <dbReference type="PROSITE-ProRule" id="PRU00169"/>
    </source>
</evidence>
<feature type="modified residue" description="4-aspartylphosphate" evidence="2">
    <location>
        <position position="24"/>
    </location>
</feature>
<dbReference type="SUPFAM" id="SSF52172">
    <property type="entry name" value="CheY-like"/>
    <property type="match status" value="1"/>
</dbReference>
<evidence type="ECO:0000259" key="3">
    <source>
        <dbReference type="PROSITE" id="PS50110"/>
    </source>
</evidence>
<feature type="domain" description="Response regulatory" evidence="3">
    <location>
        <begin position="1"/>
        <end position="88"/>
    </location>
</feature>
<comment type="caution">
    <text evidence="4">The sequence shown here is derived from an EMBL/GenBank/DDBJ whole genome shotgun (WGS) entry which is preliminary data.</text>
</comment>
<dbReference type="RefSeq" id="WP_168962675.1">
    <property type="nucleotide sequence ID" value="NZ_JABAEW010000019.1"/>
</dbReference>
<protein>
    <submittedName>
        <fullName evidence="4">Response regulator</fullName>
    </submittedName>
</protein>
<reference evidence="4 5" key="1">
    <citation type="submission" date="2020-04" db="EMBL/GenBank/DDBJ databases">
        <authorList>
            <person name="Hitch T.C.A."/>
            <person name="Wylensek D."/>
            <person name="Clavel T."/>
        </authorList>
    </citation>
    <scope>NUCLEOTIDE SEQUENCE [LARGE SCALE GENOMIC DNA]</scope>
    <source>
        <strain evidence="4 5">COR2-253-APC-1A</strain>
    </source>
</reference>
<evidence type="ECO:0000256" key="1">
    <source>
        <dbReference type="ARBA" id="ARBA00022553"/>
    </source>
</evidence>
<dbReference type="GO" id="GO:0000160">
    <property type="term" value="P:phosphorelay signal transduction system"/>
    <property type="evidence" value="ECO:0007669"/>
    <property type="project" value="InterPro"/>
</dbReference>
<dbReference type="EMBL" id="JABAEW010000019">
    <property type="protein sequence ID" value="NMD87122.1"/>
    <property type="molecule type" value="Genomic_DNA"/>
</dbReference>
<dbReference type="InterPro" id="IPR050595">
    <property type="entry name" value="Bact_response_regulator"/>
</dbReference>
<proteinExistence type="predicted"/>
<dbReference type="PROSITE" id="PS50110">
    <property type="entry name" value="RESPONSE_REGULATORY"/>
    <property type="match status" value="1"/>
</dbReference>
<evidence type="ECO:0000313" key="5">
    <source>
        <dbReference type="Proteomes" id="UP000576225"/>
    </source>
</evidence>
<organism evidence="4 5">
    <name type="scientific">Victivallis vadensis</name>
    <dbReference type="NCBI Taxonomy" id="172901"/>
    <lineage>
        <taxon>Bacteria</taxon>
        <taxon>Pseudomonadati</taxon>
        <taxon>Lentisphaerota</taxon>
        <taxon>Lentisphaeria</taxon>
        <taxon>Victivallales</taxon>
        <taxon>Victivallaceae</taxon>
        <taxon>Victivallis</taxon>
    </lineage>
</organism>
<dbReference type="CDD" id="cd17546">
    <property type="entry name" value="REC_hyHK_CKI1_RcsC-like"/>
    <property type="match status" value="1"/>
</dbReference>
<name>A0A848B1W0_9BACT</name>